<dbReference type="InterPro" id="IPR001584">
    <property type="entry name" value="Integrase_cat-core"/>
</dbReference>
<protein>
    <recommendedName>
        <fullName evidence="3">Integrase catalytic domain-containing protein</fullName>
    </recommendedName>
</protein>
<dbReference type="PROSITE" id="PS50994">
    <property type="entry name" value="INTEGRASE"/>
    <property type="match status" value="1"/>
</dbReference>
<dbReference type="InterPro" id="IPR040676">
    <property type="entry name" value="DUF5641"/>
</dbReference>
<feature type="domain" description="Integrase catalytic" evidence="3">
    <location>
        <begin position="101"/>
        <end position="279"/>
    </location>
</feature>
<dbReference type="InterPro" id="IPR012337">
    <property type="entry name" value="RNaseH-like_sf"/>
</dbReference>
<dbReference type="GO" id="GO:0015074">
    <property type="term" value="P:DNA integration"/>
    <property type="evidence" value="ECO:0007669"/>
    <property type="project" value="InterPro"/>
</dbReference>
<dbReference type="SUPFAM" id="SSF53098">
    <property type="entry name" value="Ribonuclease H-like"/>
    <property type="match status" value="1"/>
</dbReference>
<dbReference type="Gene3D" id="3.30.420.10">
    <property type="entry name" value="Ribonuclease H-like superfamily/Ribonuclease H"/>
    <property type="match status" value="1"/>
</dbReference>
<name>A0A6V7W7Q5_MELEN</name>
<organism evidence="4 5">
    <name type="scientific">Meloidogyne enterolobii</name>
    <name type="common">Root-knot nematode worm</name>
    <name type="synonym">Meloidogyne mayaguensis</name>
    <dbReference type="NCBI Taxonomy" id="390850"/>
    <lineage>
        <taxon>Eukaryota</taxon>
        <taxon>Metazoa</taxon>
        <taxon>Ecdysozoa</taxon>
        <taxon>Nematoda</taxon>
        <taxon>Chromadorea</taxon>
        <taxon>Rhabditida</taxon>
        <taxon>Tylenchina</taxon>
        <taxon>Tylenchomorpha</taxon>
        <taxon>Tylenchoidea</taxon>
        <taxon>Meloidogynidae</taxon>
        <taxon>Meloidogyninae</taxon>
        <taxon>Meloidogyne</taxon>
    </lineage>
</organism>
<feature type="coiled-coil region" evidence="1">
    <location>
        <begin position="531"/>
        <end position="625"/>
    </location>
</feature>
<dbReference type="InterPro" id="IPR036397">
    <property type="entry name" value="RNaseH_sf"/>
</dbReference>
<dbReference type="EMBL" id="CAJEWN010000442">
    <property type="protein sequence ID" value="CAD2182738.1"/>
    <property type="molecule type" value="Genomic_DNA"/>
</dbReference>
<dbReference type="PANTHER" id="PTHR47331">
    <property type="entry name" value="PHD-TYPE DOMAIN-CONTAINING PROTEIN"/>
    <property type="match status" value="1"/>
</dbReference>
<feature type="region of interest" description="Disordered" evidence="2">
    <location>
        <begin position="499"/>
        <end position="523"/>
    </location>
</feature>
<proteinExistence type="predicted"/>
<dbReference type="GO" id="GO:0003676">
    <property type="term" value="F:nucleic acid binding"/>
    <property type="evidence" value="ECO:0007669"/>
    <property type="project" value="InterPro"/>
</dbReference>
<evidence type="ECO:0000259" key="3">
    <source>
        <dbReference type="PROSITE" id="PS50994"/>
    </source>
</evidence>
<evidence type="ECO:0000313" key="5">
    <source>
        <dbReference type="Proteomes" id="UP000580250"/>
    </source>
</evidence>
<gene>
    <name evidence="4" type="ORF">MENT_LOCUS34982</name>
</gene>
<dbReference type="OrthoDB" id="7755993at2759"/>
<evidence type="ECO:0000256" key="2">
    <source>
        <dbReference type="SAM" id="MobiDB-lite"/>
    </source>
</evidence>
<keyword evidence="1" id="KW-0175">Coiled coil</keyword>
<evidence type="ECO:0000313" key="4">
    <source>
        <dbReference type="EMBL" id="CAD2182738.1"/>
    </source>
</evidence>
<dbReference type="InterPro" id="IPR041588">
    <property type="entry name" value="Integrase_H2C2"/>
</dbReference>
<sequence>MKRNEFGIWVCPGRVESSGIPTPVYVSYYSPISEKICLEYHKRSMHSGLRQSLCELRQSFWITKGRQKMKSTINKCFQCRKQLLKPFEIPKMPILPEERIKRCSPFKNSGLDYAGPFQVKTQENKIIKIWIEIFTCLTTRFSHLELITDLSANTCVQALRRFIAEYGKPALILSDNGTQYRLTSKVINEIEKNLDCEKIEWRFIPAVSPWFGGVYESIVKIMKKALKNAVGRKMLNIEELRTLLPEIKYVINSRPLTYLYNDLEEIEVLRPIDLVHPTRIKQGINFEDFETDNYDEKVSQKITIINNWKETNKIVNAFWEKFEKEYLNDIKERTNRHAQKQYRKNYSPKVGELVLIQNLNLPKHFWSLGKIQYLIKSRDGLYRSAKVLCKNKIITRAVALLYPLELTIEDEEKNKELEINNSIDSHPKGRTHPMALRERKRINYDETDNADINFLIDFENNTMESAKICMYFEDEPIMWRPCKFCGGPHMDYDCDFQTGSSHDWQPREKSFDKKFKRQDRQPRDKSYDYKYKTLEDENKILKREIKISKDEISKLKIDNKSNENLINNNKVEISHLQNELKETKLILNNVNEKITELEKTRNEEIQTLKTQNERLNNDFKRMRADFYSKDILDEDVTKKGQKFVKNKSIVNNKNKNKGAAILKPNTLSASITFATLIFFSLYLNIAASSCKSHEETKKIQIDDECIVNGFSIHKRAGGTFCWKRNECGKGNCNPACVCSVWTIEC</sequence>
<reference evidence="4 5" key="1">
    <citation type="submission" date="2020-08" db="EMBL/GenBank/DDBJ databases">
        <authorList>
            <person name="Koutsovoulos G."/>
            <person name="Danchin GJ E."/>
        </authorList>
    </citation>
    <scope>NUCLEOTIDE SEQUENCE [LARGE SCALE GENOMIC DNA]</scope>
</reference>
<evidence type="ECO:0000256" key="1">
    <source>
        <dbReference type="SAM" id="Coils"/>
    </source>
</evidence>
<dbReference type="Pfam" id="PF18701">
    <property type="entry name" value="DUF5641"/>
    <property type="match status" value="1"/>
</dbReference>
<dbReference type="AlphaFoldDB" id="A0A6V7W7Q5"/>
<comment type="caution">
    <text evidence="4">The sequence shown here is derived from an EMBL/GenBank/DDBJ whole genome shotgun (WGS) entry which is preliminary data.</text>
</comment>
<dbReference type="Pfam" id="PF17921">
    <property type="entry name" value="Integrase_H2C2"/>
    <property type="match status" value="1"/>
</dbReference>
<accession>A0A6V7W7Q5</accession>
<feature type="compositionally biased region" description="Basic and acidic residues" evidence="2">
    <location>
        <begin position="504"/>
        <end position="523"/>
    </location>
</feature>
<dbReference type="Proteomes" id="UP000580250">
    <property type="component" value="Unassembled WGS sequence"/>
</dbReference>